<dbReference type="Pfam" id="PF04542">
    <property type="entry name" value="Sigma70_r2"/>
    <property type="match status" value="1"/>
</dbReference>
<dbReference type="InterPro" id="IPR013324">
    <property type="entry name" value="RNA_pol_sigma_r3/r4-like"/>
</dbReference>
<dbReference type="Proteomes" id="UP000281955">
    <property type="component" value="Unassembled WGS sequence"/>
</dbReference>
<keyword evidence="5" id="KW-0804">Transcription</keyword>
<dbReference type="GO" id="GO:0003677">
    <property type="term" value="F:DNA binding"/>
    <property type="evidence" value="ECO:0007669"/>
    <property type="project" value="UniProtKB-KW"/>
</dbReference>
<evidence type="ECO:0000313" key="8">
    <source>
        <dbReference type="EMBL" id="RKS77374.1"/>
    </source>
</evidence>
<evidence type="ECO:0000256" key="2">
    <source>
        <dbReference type="ARBA" id="ARBA00023015"/>
    </source>
</evidence>
<dbReference type="Gene3D" id="1.10.1740.10">
    <property type="match status" value="1"/>
</dbReference>
<dbReference type="InterPro" id="IPR014284">
    <property type="entry name" value="RNA_pol_sigma-70_dom"/>
</dbReference>
<dbReference type="InterPro" id="IPR013325">
    <property type="entry name" value="RNA_pol_sigma_r2"/>
</dbReference>
<dbReference type="SUPFAM" id="SSF88659">
    <property type="entry name" value="Sigma3 and sigma4 domains of RNA polymerase sigma factors"/>
    <property type="match status" value="1"/>
</dbReference>
<comment type="similarity">
    <text evidence="1">Belongs to the sigma-70 factor family. ECF subfamily.</text>
</comment>
<dbReference type="RefSeq" id="WP_121192424.1">
    <property type="nucleotide sequence ID" value="NZ_RBWV01000010.1"/>
</dbReference>
<evidence type="ECO:0000256" key="4">
    <source>
        <dbReference type="ARBA" id="ARBA00023125"/>
    </source>
</evidence>
<dbReference type="AlphaFoldDB" id="A0A420XR91"/>
<keyword evidence="3" id="KW-0731">Sigma factor</keyword>
<evidence type="ECO:0000259" key="7">
    <source>
        <dbReference type="Pfam" id="PF04545"/>
    </source>
</evidence>
<feature type="domain" description="RNA polymerase sigma-70 region 4" evidence="7">
    <location>
        <begin position="105"/>
        <end position="153"/>
    </location>
</feature>
<feature type="domain" description="RNA polymerase sigma-70 region 2" evidence="6">
    <location>
        <begin position="6"/>
        <end position="71"/>
    </location>
</feature>
<gene>
    <name evidence="8" type="ORF">CLV35_1060</name>
</gene>
<dbReference type="OrthoDB" id="9811152at2"/>
<evidence type="ECO:0000313" key="9">
    <source>
        <dbReference type="Proteomes" id="UP000281955"/>
    </source>
</evidence>
<sequence length="163" mass="18509">MLRRAFDAHGGELYGFAVRRTRDHHAAEEAVQETFVRAWRAAERYDESAGSLRTWLFAILRNVLVDASRAAAVRPPMARGDEPEPHSEGDDEFDRVLDGWMVEDALRRLRPDHRRILVEVHLRGRAYAEVAAELGIPEGTARSRTFYALKALRLALEEMGWGG</sequence>
<dbReference type="SUPFAM" id="SSF88946">
    <property type="entry name" value="Sigma2 domain of RNA polymerase sigma factors"/>
    <property type="match status" value="1"/>
</dbReference>
<reference evidence="8 9" key="1">
    <citation type="submission" date="2018-10" db="EMBL/GenBank/DDBJ databases">
        <title>Genomic Encyclopedia of Archaeal and Bacterial Type Strains, Phase II (KMG-II): from individual species to whole genera.</title>
        <authorList>
            <person name="Goeker M."/>
        </authorList>
    </citation>
    <scope>NUCLEOTIDE SEQUENCE [LARGE SCALE GENOMIC DNA]</scope>
    <source>
        <strain evidence="8 9">RP-AC37</strain>
    </source>
</reference>
<dbReference type="GO" id="GO:0016987">
    <property type="term" value="F:sigma factor activity"/>
    <property type="evidence" value="ECO:0007669"/>
    <property type="project" value="UniProtKB-KW"/>
</dbReference>
<dbReference type="Gene3D" id="1.10.10.10">
    <property type="entry name" value="Winged helix-like DNA-binding domain superfamily/Winged helix DNA-binding domain"/>
    <property type="match status" value="1"/>
</dbReference>
<evidence type="ECO:0000259" key="6">
    <source>
        <dbReference type="Pfam" id="PF04542"/>
    </source>
</evidence>
<dbReference type="NCBIfam" id="TIGR02937">
    <property type="entry name" value="sigma70-ECF"/>
    <property type="match status" value="1"/>
</dbReference>
<organism evidence="8 9">
    <name type="scientific">Motilibacter peucedani</name>
    <dbReference type="NCBI Taxonomy" id="598650"/>
    <lineage>
        <taxon>Bacteria</taxon>
        <taxon>Bacillati</taxon>
        <taxon>Actinomycetota</taxon>
        <taxon>Actinomycetes</taxon>
        <taxon>Motilibacterales</taxon>
        <taxon>Motilibacteraceae</taxon>
        <taxon>Motilibacter</taxon>
    </lineage>
</organism>
<keyword evidence="9" id="KW-1185">Reference proteome</keyword>
<dbReference type="Pfam" id="PF04545">
    <property type="entry name" value="Sigma70_r4"/>
    <property type="match status" value="1"/>
</dbReference>
<dbReference type="GO" id="GO:0006352">
    <property type="term" value="P:DNA-templated transcription initiation"/>
    <property type="evidence" value="ECO:0007669"/>
    <property type="project" value="InterPro"/>
</dbReference>
<protein>
    <submittedName>
        <fullName evidence="8">RNA polymerase sigma-70 factor (ECF subfamily)</fullName>
    </submittedName>
</protein>
<dbReference type="PANTHER" id="PTHR43133">
    <property type="entry name" value="RNA POLYMERASE ECF-TYPE SIGMA FACTO"/>
    <property type="match status" value="1"/>
</dbReference>
<name>A0A420XR91_9ACTN</name>
<dbReference type="EMBL" id="RBWV01000010">
    <property type="protein sequence ID" value="RKS77374.1"/>
    <property type="molecule type" value="Genomic_DNA"/>
</dbReference>
<comment type="caution">
    <text evidence="8">The sequence shown here is derived from an EMBL/GenBank/DDBJ whole genome shotgun (WGS) entry which is preliminary data.</text>
</comment>
<dbReference type="InterPro" id="IPR007627">
    <property type="entry name" value="RNA_pol_sigma70_r2"/>
</dbReference>
<dbReference type="InterPro" id="IPR007630">
    <property type="entry name" value="RNA_pol_sigma70_r4"/>
</dbReference>
<dbReference type="InterPro" id="IPR036388">
    <property type="entry name" value="WH-like_DNA-bd_sf"/>
</dbReference>
<proteinExistence type="inferred from homology"/>
<accession>A0A420XR91</accession>
<dbReference type="InParanoid" id="A0A420XR91"/>
<evidence type="ECO:0000256" key="3">
    <source>
        <dbReference type="ARBA" id="ARBA00023082"/>
    </source>
</evidence>
<evidence type="ECO:0000256" key="1">
    <source>
        <dbReference type="ARBA" id="ARBA00010641"/>
    </source>
</evidence>
<dbReference type="CDD" id="cd06171">
    <property type="entry name" value="Sigma70_r4"/>
    <property type="match status" value="1"/>
</dbReference>
<keyword evidence="4" id="KW-0238">DNA-binding</keyword>
<dbReference type="PANTHER" id="PTHR43133:SF52">
    <property type="entry name" value="ECF RNA POLYMERASE SIGMA FACTOR SIGL"/>
    <property type="match status" value="1"/>
</dbReference>
<evidence type="ECO:0000256" key="5">
    <source>
        <dbReference type="ARBA" id="ARBA00023163"/>
    </source>
</evidence>
<dbReference type="InterPro" id="IPR039425">
    <property type="entry name" value="RNA_pol_sigma-70-like"/>
</dbReference>
<keyword evidence="2" id="KW-0805">Transcription regulation</keyword>